<reference evidence="1" key="1">
    <citation type="journal article" date="2014" name="Front. Microbiol.">
        <title>High frequency of phylogenetically diverse reductive dehalogenase-homologous genes in deep subseafloor sedimentary metagenomes.</title>
        <authorList>
            <person name="Kawai M."/>
            <person name="Futagami T."/>
            <person name="Toyoda A."/>
            <person name="Takaki Y."/>
            <person name="Nishi S."/>
            <person name="Hori S."/>
            <person name="Arai W."/>
            <person name="Tsubouchi T."/>
            <person name="Morono Y."/>
            <person name="Uchiyama I."/>
            <person name="Ito T."/>
            <person name="Fujiyama A."/>
            <person name="Inagaki F."/>
            <person name="Takami H."/>
        </authorList>
    </citation>
    <scope>NUCLEOTIDE SEQUENCE</scope>
    <source>
        <strain evidence="1">Expedition CK06-06</strain>
    </source>
</reference>
<name>X1I883_9ZZZZ</name>
<accession>X1I883</accession>
<feature type="non-terminal residue" evidence="1">
    <location>
        <position position="1"/>
    </location>
</feature>
<dbReference type="EMBL" id="BARU01036569">
    <property type="protein sequence ID" value="GAH78601.1"/>
    <property type="molecule type" value="Genomic_DNA"/>
</dbReference>
<evidence type="ECO:0000313" key="1">
    <source>
        <dbReference type="EMBL" id="GAH78601.1"/>
    </source>
</evidence>
<dbReference type="AlphaFoldDB" id="X1I883"/>
<comment type="caution">
    <text evidence="1">The sequence shown here is derived from an EMBL/GenBank/DDBJ whole genome shotgun (WGS) entry which is preliminary data.</text>
</comment>
<feature type="non-terminal residue" evidence="1">
    <location>
        <position position="252"/>
    </location>
</feature>
<proteinExistence type="predicted"/>
<sequence>NTSATVQIEVMDNDPPIVGPDRSHELGEDRFVLEVNASDNMGVIEVWVVYQIDETTPLNVTMDPLTVDDGGNGTYGNVVVTVPLDRQVTIDYTLYAIDAAGRVKSLEGTYVKFDMEFPVFGEDGVNGEPVKGWELEFWVEVTDNHGVDDVRLEYWFGDGSHEDVGMEDMITTWNLTITLPRHPGGDLKYMFRATDLRGNWNNTVMRTLALINKVPEISESPLWEITEGQKDELDLSPYIEDLNDLRIDLSLS</sequence>
<protein>
    <submittedName>
        <fullName evidence="1">Uncharacterized protein</fullName>
    </submittedName>
</protein>
<gene>
    <name evidence="1" type="ORF">S03H2_57087</name>
</gene>
<organism evidence="1">
    <name type="scientific">marine sediment metagenome</name>
    <dbReference type="NCBI Taxonomy" id="412755"/>
    <lineage>
        <taxon>unclassified sequences</taxon>
        <taxon>metagenomes</taxon>
        <taxon>ecological metagenomes</taxon>
    </lineage>
</organism>